<protein>
    <recommendedName>
        <fullName evidence="1">AB hydrolase-1 domain-containing protein</fullName>
    </recommendedName>
</protein>
<dbReference type="Pfam" id="PF00561">
    <property type="entry name" value="Abhydrolase_1"/>
    <property type="match status" value="1"/>
</dbReference>
<dbReference type="Gene3D" id="3.40.50.1820">
    <property type="entry name" value="alpha/beta hydrolase"/>
    <property type="match status" value="1"/>
</dbReference>
<dbReference type="Proteomes" id="UP000660265">
    <property type="component" value="Unassembled WGS sequence"/>
</dbReference>
<feature type="domain" description="AB hydrolase-1" evidence="1">
    <location>
        <begin position="40"/>
        <end position="260"/>
    </location>
</feature>
<evidence type="ECO:0000259" key="1">
    <source>
        <dbReference type="Pfam" id="PF00561"/>
    </source>
</evidence>
<dbReference type="PANTHER" id="PTHR43798">
    <property type="entry name" value="MONOACYLGLYCEROL LIPASE"/>
    <property type="match status" value="1"/>
</dbReference>
<sequence>MARSEQGLIRPRTTTVDGLTIRFAESGAGSQDAILLSPWPESIYAFDQVWARLGQDTHLLAIDPPGFGRSERTRALLSPRAMGDFIVRVADIFELEQPHLVGPDIGTSSTLFAAASRPGRFRSVVVGSGGAAVPLNLTGVLKDWVEAADLEPYRRMDGRDIVDIALSTIEGYQPPDHIRDDYRTSYEGDGFAESMRYARAYPEQLPILGDLLSGIQTPVRIIQGDHDQVVPRANAEYLHERLPHSQVDYLDAGHFCWEEKPAEYAALVADWWERHRRSV</sequence>
<dbReference type="EMBL" id="BMMV01000006">
    <property type="protein sequence ID" value="GGJ92246.1"/>
    <property type="molecule type" value="Genomic_DNA"/>
</dbReference>
<dbReference type="SUPFAM" id="SSF53474">
    <property type="entry name" value="alpha/beta-Hydrolases"/>
    <property type="match status" value="1"/>
</dbReference>
<evidence type="ECO:0000313" key="3">
    <source>
        <dbReference type="Proteomes" id="UP000660265"/>
    </source>
</evidence>
<reference evidence="3" key="1">
    <citation type="journal article" date="2019" name="Int. J. Syst. Evol. Microbiol.">
        <title>The Global Catalogue of Microorganisms (GCM) 10K type strain sequencing project: providing services to taxonomists for standard genome sequencing and annotation.</title>
        <authorList>
            <consortium name="The Broad Institute Genomics Platform"/>
            <consortium name="The Broad Institute Genome Sequencing Center for Infectious Disease"/>
            <person name="Wu L."/>
            <person name="Ma J."/>
        </authorList>
    </citation>
    <scope>NUCLEOTIDE SEQUENCE [LARGE SCALE GENOMIC DNA]</scope>
    <source>
        <strain evidence="3">CGMCC 4.7275</strain>
    </source>
</reference>
<name>A0ABQ2E4Q6_9ACTN</name>
<dbReference type="InterPro" id="IPR000073">
    <property type="entry name" value="AB_hydrolase_1"/>
</dbReference>
<comment type="caution">
    <text evidence="2">The sequence shown here is derived from an EMBL/GenBank/DDBJ whole genome shotgun (WGS) entry which is preliminary data.</text>
</comment>
<organism evidence="2 3">
    <name type="scientific">Streptomyces camponoticapitis</name>
    <dbReference type="NCBI Taxonomy" id="1616125"/>
    <lineage>
        <taxon>Bacteria</taxon>
        <taxon>Bacillati</taxon>
        <taxon>Actinomycetota</taxon>
        <taxon>Actinomycetes</taxon>
        <taxon>Kitasatosporales</taxon>
        <taxon>Streptomycetaceae</taxon>
        <taxon>Streptomyces</taxon>
    </lineage>
</organism>
<dbReference type="InterPro" id="IPR029058">
    <property type="entry name" value="AB_hydrolase_fold"/>
</dbReference>
<dbReference type="InterPro" id="IPR050266">
    <property type="entry name" value="AB_hydrolase_sf"/>
</dbReference>
<dbReference type="PANTHER" id="PTHR43798:SF33">
    <property type="entry name" value="HYDROLASE, PUTATIVE (AFU_ORTHOLOGUE AFUA_2G14860)-RELATED"/>
    <property type="match status" value="1"/>
</dbReference>
<proteinExistence type="predicted"/>
<dbReference type="PRINTS" id="PR00111">
    <property type="entry name" value="ABHYDROLASE"/>
</dbReference>
<keyword evidence="3" id="KW-1185">Reference proteome</keyword>
<gene>
    <name evidence="2" type="ORF">GCM10011583_24650</name>
</gene>
<accession>A0ABQ2E4Q6</accession>
<evidence type="ECO:0000313" key="2">
    <source>
        <dbReference type="EMBL" id="GGJ92246.1"/>
    </source>
</evidence>